<dbReference type="AlphaFoldDB" id="V4P0V7"/>
<protein>
    <submittedName>
        <fullName evidence="1">Uncharacterized protein</fullName>
    </submittedName>
</protein>
<keyword evidence="2" id="KW-1185">Reference proteome</keyword>
<dbReference type="InterPro" id="IPR045617">
    <property type="entry name" value="DUF6445"/>
</dbReference>
<dbReference type="OrthoDB" id="7630206at2"/>
<accession>V4P0V7</accession>
<gene>
    <name evidence="1" type="ORF">ABENE_17220</name>
</gene>
<organism evidence="1 2">
    <name type="scientific">Asticcacaulis benevestitus DSM 16100 = ATCC BAA-896</name>
    <dbReference type="NCBI Taxonomy" id="1121022"/>
    <lineage>
        <taxon>Bacteria</taxon>
        <taxon>Pseudomonadati</taxon>
        <taxon>Pseudomonadota</taxon>
        <taxon>Alphaproteobacteria</taxon>
        <taxon>Caulobacterales</taxon>
        <taxon>Caulobacteraceae</taxon>
        <taxon>Asticcacaulis</taxon>
    </lineage>
</organism>
<dbReference type="RefSeq" id="WP_018083421.1">
    <property type="nucleotide sequence ID" value="NZ_AQWM01000031.1"/>
</dbReference>
<dbReference type="Pfam" id="PF20043">
    <property type="entry name" value="DUF6445"/>
    <property type="match status" value="1"/>
</dbReference>
<dbReference type="STRING" id="1121022.GCA_000376105_03739"/>
<evidence type="ECO:0000313" key="2">
    <source>
        <dbReference type="Proteomes" id="UP000017837"/>
    </source>
</evidence>
<reference evidence="1 2" key="1">
    <citation type="journal article" date="2014" name="Nature">
        <title>Sequential evolution of bacterial morphology by co-option of a developmental regulator.</title>
        <authorList>
            <person name="Jiang C."/>
            <person name="Brown P.J."/>
            <person name="Ducret A."/>
            <person name="Brun Y.V."/>
        </authorList>
    </citation>
    <scope>NUCLEOTIDE SEQUENCE [LARGE SCALE GENOMIC DNA]</scope>
    <source>
        <strain evidence="1 2">DSM 16100</strain>
    </source>
</reference>
<dbReference type="EMBL" id="AWGB01000043">
    <property type="protein sequence ID" value="ESQ87607.1"/>
    <property type="molecule type" value="Genomic_DNA"/>
</dbReference>
<dbReference type="PATRIC" id="fig|1121022.4.peg.3513"/>
<evidence type="ECO:0000313" key="1">
    <source>
        <dbReference type="EMBL" id="ESQ87607.1"/>
    </source>
</evidence>
<proteinExistence type="predicted"/>
<name>V4P0V7_9CAUL</name>
<dbReference type="eggNOG" id="COG0665">
    <property type="taxonomic scope" value="Bacteria"/>
</dbReference>
<dbReference type="Proteomes" id="UP000017837">
    <property type="component" value="Unassembled WGS sequence"/>
</dbReference>
<sequence>MEVEVHEVGRSKSKVIVIDDFLTHAQDAVDAAAALPAFPPEGRTAYPGKRHQIGPGDKASSYVMDILKGAGPLIQSHYGADNFRVFEASFSLVTTRPEDMSPKQRIPHYDWDDPNYLAIMLHLHHVPRTGTAFYRHVASDLEQVGHESVPELRRLVQAELAAYPPSRVSSEGGSHMHYEELFQVEGCFNRLVIYPGCLLHSAYFSPDFTYSDDPRTGRLTANVFIQLSKGSG</sequence>
<comment type="caution">
    <text evidence="1">The sequence shown here is derived from an EMBL/GenBank/DDBJ whole genome shotgun (WGS) entry which is preliminary data.</text>
</comment>